<dbReference type="EMBL" id="CP117990">
    <property type="protein sequence ID" value="WDG12023.1"/>
    <property type="molecule type" value="Genomic_DNA"/>
</dbReference>
<geneLocation type="plasmid" evidence="3 4">
    <name>p_1</name>
</geneLocation>
<dbReference type="CDD" id="cd02901">
    <property type="entry name" value="Macro_Poa1p-like"/>
    <property type="match status" value="1"/>
</dbReference>
<protein>
    <submittedName>
        <fullName evidence="3">Macro domain-containing protein</fullName>
    </submittedName>
</protein>
<dbReference type="InterPro" id="IPR050892">
    <property type="entry name" value="ADP-ribose_metab_enzymes"/>
</dbReference>
<evidence type="ECO:0000259" key="2">
    <source>
        <dbReference type="PROSITE" id="PS51154"/>
    </source>
</evidence>
<proteinExistence type="predicted"/>
<dbReference type="InterPro" id="IPR002589">
    <property type="entry name" value="Macro_dom"/>
</dbReference>
<gene>
    <name evidence="3" type="ORF">PUN50_26765</name>
</gene>
<organism evidence="3 4">
    <name type="scientific">Vibrio campbellii</name>
    <dbReference type="NCBI Taxonomy" id="680"/>
    <lineage>
        <taxon>Bacteria</taxon>
        <taxon>Pseudomonadati</taxon>
        <taxon>Pseudomonadota</taxon>
        <taxon>Gammaproteobacteria</taxon>
        <taxon>Vibrionales</taxon>
        <taxon>Vibrionaceae</taxon>
        <taxon>Vibrio</taxon>
    </lineage>
</organism>
<evidence type="ECO:0000256" key="1">
    <source>
        <dbReference type="ARBA" id="ARBA00035885"/>
    </source>
</evidence>
<dbReference type="RefSeq" id="WP_274292236.1">
    <property type="nucleotide sequence ID" value="NZ_CP117990.1"/>
</dbReference>
<reference evidence="3" key="1">
    <citation type="submission" date="2023-02" db="EMBL/GenBank/DDBJ databases">
        <title>Isolation, identification, and genome analysis of Vibrio campbellii in the Penaeus vannamei larvae stage.</title>
        <authorList>
            <person name="Huang T."/>
            <person name="Zhang B."/>
        </authorList>
    </citation>
    <scope>NUCLEOTIDE SEQUENCE</scope>
    <source>
        <strain evidence="3">20220413_1</strain>
        <plasmid evidence="3">p_1</plasmid>
    </source>
</reference>
<dbReference type="PANTHER" id="PTHR12521">
    <property type="entry name" value="PROTEIN C6ORF130"/>
    <property type="match status" value="1"/>
</dbReference>
<feature type="domain" description="Macro" evidence="2">
    <location>
        <begin position="1"/>
        <end position="163"/>
    </location>
</feature>
<dbReference type="Gene3D" id="3.40.220.10">
    <property type="entry name" value="Leucine Aminopeptidase, subunit E, domain 1"/>
    <property type="match status" value="1"/>
</dbReference>
<dbReference type="PROSITE" id="PS51154">
    <property type="entry name" value="MACRO"/>
    <property type="match status" value="1"/>
</dbReference>
<dbReference type="GO" id="GO:0140291">
    <property type="term" value="P:peptidyl-glutamate ADP-deribosylation"/>
    <property type="evidence" value="ECO:0007669"/>
    <property type="project" value="TreeGrafter"/>
</dbReference>
<sequence>MIQYVTGNILHDQADAIVNTVNTVGVMGKGLALQFKKAYPDNFSVYKKACDDKVFHTGQVLTVPIGNISAPYYIINFPTKAHWKAKSKMEYIEQGLTALKAEVQRLKLNSVAIPALGSGLGGLPWQQVQNVIEKSLVEMPLVEWHVYPPQGAPKASEMINKTQKPRMTQGRAAVLGLIHQYLSTGFGYRLSLLEVQKLVYFLTAAGEPLNQVVFQKHHYGPYADVLRHVLERMEGHFISGYADGFNKPETPIELKSEAASEAFDFLEHYPETKARFQHVAKLIEGFESQNGMELLSTVHWVVTQEAGSTDLPEETIVERVHQWNPHKACMKPVRIIAAYHRLQQDGWLAKSAPSSI</sequence>
<dbReference type="AlphaFoldDB" id="A0AAQ2Y4X0"/>
<accession>A0AAQ2Y4X0</accession>
<evidence type="ECO:0000313" key="4">
    <source>
        <dbReference type="Proteomes" id="UP001219537"/>
    </source>
</evidence>
<comment type="catalytic activity">
    <reaction evidence="1">
        <text>an N-(ADP-alpha-D-ribosyl)-thymidine in DNA + H2O = a thymidine in DNA + ADP-D-ribose</text>
        <dbReference type="Rhea" id="RHEA:71655"/>
        <dbReference type="Rhea" id="RHEA-COMP:13556"/>
        <dbReference type="Rhea" id="RHEA-COMP:18051"/>
        <dbReference type="ChEBI" id="CHEBI:15377"/>
        <dbReference type="ChEBI" id="CHEBI:57967"/>
        <dbReference type="ChEBI" id="CHEBI:137386"/>
        <dbReference type="ChEBI" id="CHEBI:191199"/>
    </reaction>
    <physiologicalReaction direction="left-to-right" evidence="1">
        <dbReference type="Rhea" id="RHEA:71656"/>
    </physiologicalReaction>
</comment>
<dbReference type="Proteomes" id="UP001219537">
    <property type="component" value="Plasmid p_1"/>
</dbReference>
<dbReference type="InterPro" id="IPR043472">
    <property type="entry name" value="Macro_dom-like"/>
</dbReference>
<dbReference type="SMART" id="SM00506">
    <property type="entry name" value="A1pp"/>
    <property type="match status" value="1"/>
</dbReference>
<dbReference type="PANTHER" id="PTHR12521:SF0">
    <property type="entry name" value="ADP-RIBOSE GLYCOHYDROLASE OARD1"/>
    <property type="match status" value="1"/>
</dbReference>
<dbReference type="SUPFAM" id="SSF52949">
    <property type="entry name" value="Macro domain-like"/>
    <property type="match status" value="1"/>
</dbReference>
<dbReference type="Pfam" id="PF01661">
    <property type="entry name" value="Macro"/>
    <property type="match status" value="1"/>
</dbReference>
<evidence type="ECO:0000313" key="3">
    <source>
        <dbReference type="EMBL" id="WDG12023.1"/>
    </source>
</evidence>
<keyword evidence="3" id="KW-0614">Plasmid</keyword>
<name>A0AAQ2Y4X0_9VIBR</name>